<feature type="domain" description="Sema" evidence="16">
    <location>
        <begin position="12"/>
        <end position="428"/>
    </location>
</feature>
<sequence>MGYTVFCNIYFILSLYFTHLLGLLEFSSKNGELFSIVLNKERSNVFVGGHNILYNLSQDLQVNLEYDACELVDSSRDFCDSDVKVVKENTKSDYLMVCGTAAYGTCAALYRNGTYAPFMSSNNSTAKYVGSKTSVIAFFGHDYFGDYLLYVAMGYDGRPLYLFSYVISERKMHKINGTFQFVYYDMSESYTMKPETLNTSYFDFLYGFEDQNHSYFISNQNNSQEGIISQSCKGTSVVKQYIETKLTCGGSYYITDAFFLGSDPDPNLGTLYVAFYDHATDTSKLCSYAQEDIHEYLQRAVTNCDQHLKVPWMADSHLSCNQQKNDDACRMDIIMRVDDELSASPVYLTAGRVTALVARVEARLKERVFIGFDDGILKKVDPKTNRTLLVTDITKNKTLGIRRGGLVINDKDQRLYVLCKTKVFLFPLDSCEVYNNCRDCVGDLDECGWCLHRSANRDTCTKSSECTSTAWYKRTCKPRISDVSPKYGPTAGGTLVTITGEFVSENASRVSVEICNASCDVRISTTTTDKIQCLARERQKAEDCELTVILHDPIHTGYLLYDSANYTYKKPQATNMRPTFGPLLGGTPMTVIGLNLDVGFTCQILVGDKQCQLVSRSEKEIVCKIPPSNNSTNATDCNLLIDKERLRLSDNFRYVPNPIVRDIEPKTAIKSGGTTITLTGNNLNAVGSVFLTFSYGQYVQRSTKECSFSSDGTNMICVTPKMAVFDRIPYRVQIQFVLYYSAEDASRYFRQPPSKLIDLNVTIVADPKVDEDQNEFLYDAETANDNFTILIKGEDFDLVDRKEISAYVGTDECRIVDVSARYLSCIPNFPSFIGLEGKMNIKLWFGENLKLSAGYVHYRGKFKSNSPQAATNIAMTVSLIGGLLLAVFIVTLIMKRQGVGLFRKKWQPVDFVVEYSSGHSRGHGESSLENASVQNGENDYQEQTFLKSIDEGASLLSDIDEDLIQTLREDNLIIDRNNLVLGELLGQGHFGCVYKGYLKLVGVKEERIVAVKTLHIDGPRDMDVNGFLKEALIMKEFHHNHVMELVGICVGLDKMPLVVMPYMRHGDLLTYIRDENNVPMVKDLMMFCADIANGMCYLAELKFVHRDLAARNCMLDENRKVKVADFGLSRDIYEKEYYSCENKQTKLPVKWMAPESLERGVYTVQSDVWSYGIVVWEVITRGINPYPGVDNWDILRYLTDGRRMHKPNYCPDELYELMMLCWSWEPSERPTFGSLSDLIPDMVQRLVERSCRKGSISNPETTYVNTGICRQLSVELKQ</sequence>
<dbReference type="Proteomes" id="UP001195483">
    <property type="component" value="Unassembled WGS sequence"/>
</dbReference>
<dbReference type="FunFam" id="1.10.510.10:FF:000743">
    <property type="entry name" value="Predicted protein"/>
    <property type="match status" value="1"/>
</dbReference>
<feature type="domain" description="Protein kinase" evidence="15">
    <location>
        <begin position="979"/>
        <end position="1242"/>
    </location>
</feature>
<dbReference type="CDD" id="cd00192">
    <property type="entry name" value="PTKc"/>
    <property type="match status" value="1"/>
</dbReference>
<keyword evidence="9" id="KW-0675">Receptor</keyword>
<dbReference type="GO" id="GO:0004714">
    <property type="term" value="F:transmembrane receptor protein tyrosine kinase activity"/>
    <property type="evidence" value="ECO:0007669"/>
    <property type="project" value="UniProtKB-EC"/>
</dbReference>
<dbReference type="Gene3D" id="2.60.40.10">
    <property type="entry name" value="Immunoglobulins"/>
    <property type="match status" value="3"/>
</dbReference>
<evidence type="ECO:0000256" key="12">
    <source>
        <dbReference type="PROSITE-ProRule" id="PRU00352"/>
    </source>
</evidence>
<dbReference type="SMART" id="SM00429">
    <property type="entry name" value="IPT"/>
    <property type="match status" value="3"/>
</dbReference>
<evidence type="ECO:0000256" key="5">
    <source>
        <dbReference type="ARBA" id="ARBA00022737"/>
    </source>
</evidence>
<keyword evidence="13" id="KW-0547">Nucleotide-binding</keyword>
<evidence type="ECO:0000259" key="16">
    <source>
        <dbReference type="PROSITE" id="PS51004"/>
    </source>
</evidence>
<keyword evidence="10" id="KW-0325">Glycoprotein</keyword>
<keyword evidence="3 14" id="KW-0812">Transmembrane</keyword>
<dbReference type="AlphaFoldDB" id="A0AAE0SBK7"/>
<dbReference type="Gene3D" id="3.30.200.20">
    <property type="entry name" value="Phosphorylase Kinase, domain 1"/>
    <property type="match status" value="1"/>
</dbReference>
<feature type="transmembrane region" description="Helical" evidence="14">
    <location>
        <begin position="873"/>
        <end position="894"/>
    </location>
</feature>
<feature type="binding site" evidence="13">
    <location>
        <position position="1012"/>
    </location>
    <ligand>
        <name>ATP</name>
        <dbReference type="ChEBI" id="CHEBI:30616"/>
    </ligand>
</feature>
<dbReference type="InterPro" id="IPR002909">
    <property type="entry name" value="IPT_dom"/>
</dbReference>
<evidence type="ECO:0000256" key="1">
    <source>
        <dbReference type="ARBA" id="ARBA00004167"/>
    </source>
</evidence>
<evidence type="ECO:0000256" key="9">
    <source>
        <dbReference type="ARBA" id="ARBA00023170"/>
    </source>
</evidence>
<dbReference type="InterPro" id="IPR001245">
    <property type="entry name" value="Ser-Thr/Tyr_kinase_cat_dom"/>
</dbReference>
<dbReference type="InterPro" id="IPR050122">
    <property type="entry name" value="RTK"/>
</dbReference>
<dbReference type="GO" id="GO:0016477">
    <property type="term" value="P:cell migration"/>
    <property type="evidence" value="ECO:0007669"/>
    <property type="project" value="TreeGrafter"/>
</dbReference>
<keyword evidence="6" id="KW-0832">Ubl conjugation</keyword>
<dbReference type="GO" id="GO:0005524">
    <property type="term" value="F:ATP binding"/>
    <property type="evidence" value="ECO:0007669"/>
    <property type="project" value="UniProtKB-UniRule"/>
</dbReference>
<dbReference type="Gene3D" id="1.10.510.10">
    <property type="entry name" value="Transferase(Phosphotransferase) domain 1"/>
    <property type="match status" value="1"/>
</dbReference>
<evidence type="ECO:0000256" key="8">
    <source>
        <dbReference type="ARBA" id="ARBA00023136"/>
    </source>
</evidence>
<dbReference type="InterPro" id="IPR001627">
    <property type="entry name" value="Semap_dom"/>
</dbReference>
<evidence type="ECO:0000256" key="6">
    <source>
        <dbReference type="ARBA" id="ARBA00022843"/>
    </source>
</evidence>
<evidence type="ECO:0000256" key="2">
    <source>
        <dbReference type="ARBA" id="ARBA00011902"/>
    </source>
</evidence>
<reference evidence="17" key="1">
    <citation type="journal article" date="2021" name="Genome Biol. Evol.">
        <title>A High-Quality Reference Genome for a Parasitic Bivalve with Doubly Uniparental Inheritance (Bivalvia: Unionida).</title>
        <authorList>
            <person name="Smith C.H."/>
        </authorList>
    </citation>
    <scope>NUCLEOTIDE SEQUENCE</scope>
    <source>
        <strain evidence="17">CHS0354</strain>
    </source>
</reference>
<dbReference type="InterPro" id="IPR036352">
    <property type="entry name" value="Semap_dom_sf"/>
</dbReference>
<evidence type="ECO:0000313" key="18">
    <source>
        <dbReference type="Proteomes" id="UP001195483"/>
    </source>
</evidence>
<evidence type="ECO:0000313" key="17">
    <source>
        <dbReference type="EMBL" id="KAK3588941.1"/>
    </source>
</evidence>
<evidence type="ECO:0000256" key="10">
    <source>
        <dbReference type="ARBA" id="ARBA00023180"/>
    </source>
</evidence>
<dbReference type="SMART" id="SM00630">
    <property type="entry name" value="Sema"/>
    <property type="match status" value="1"/>
</dbReference>
<dbReference type="CDD" id="cd00603">
    <property type="entry name" value="IPT_PCSR"/>
    <property type="match status" value="2"/>
</dbReference>
<dbReference type="PANTHER" id="PTHR24416">
    <property type="entry name" value="TYROSINE-PROTEIN KINASE RECEPTOR"/>
    <property type="match status" value="1"/>
</dbReference>
<dbReference type="PANTHER" id="PTHR24416:SF564">
    <property type="entry name" value="MACROPHAGE-STIMULATING PROTEIN RECEPTOR"/>
    <property type="match status" value="1"/>
</dbReference>
<dbReference type="SUPFAM" id="SSF101912">
    <property type="entry name" value="Sema domain"/>
    <property type="match status" value="1"/>
</dbReference>
<dbReference type="Pfam" id="PF07714">
    <property type="entry name" value="PK_Tyr_Ser-Thr"/>
    <property type="match status" value="1"/>
</dbReference>
<dbReference type="InterPro" id="IPR020635">
    <property type="entry name" value="Tyr_kinase_cat_dom"/>
</dbReference>
<dbReference type="InterPro" id="IPR015943">
    <property type="entry name" value="WD40/YVTN_repeat-like_dom_sf"/>
</dbReference>
<comment type="caution">
    <text evidence="17">The sequence shown here is derived from an EMBL/GenBank/DDBJ whole genome shotgun (WGS) entry which is preliminary data.</text>
</comment>
<protein>
    <recommendedName>
        <fullName evidence="2">receptor protein-tyrosine kinase</fullName>
        <ecNumber evidence="2">2.7.10.1</ecNumber>
    </recommendedName>
</protein>
<organism evidence="17 18">
    <name type="scientific">Potamilus streckersoni</name>
    <dbReference type="NCBI Taxonomy" id="2493646"/>
    <lineage>
        <taxon>Eukaryota</taxon>
        <taxon>Metazoa</taxon>
        <taxon>Spiralia</taxon>
        <taxon>Lophotrochozoa</taxon>
        <taxon>Mollusca</taxon>
        <taxon>Bivalvia</taxon>
        <taxon>Autobranchia</taxon>
        <taxon>Heteroconchia</taxon>
        <taxon>Palaeoheterodonta</taxon>
        <taxon>Unionida</taxon>
        <taxon>Unionoidea</taxon>
        <taxon>Unionidae</taxon>
        <taxon>Ambleminae</taxon>
        <taxon>Lampsilini</taxon>
        <taxon>Potamilus</taxon>
    </lineage>
</organism>
<name>A0AAE0SBK7_9BIVA</name>
<keyword evidence="5" id="KW-0677">Repeat</keyword>
<dbReference type="GO" id="GO:0007169">
    <property type="term" value="P:cell surface receptor protein tyrosine kinase signaling pathway"/>
    <property type="evidence" value="ECO:0007669"/>
    <property type="project" value="TreeGrafter"/>
</dbReference>
<dbReference type="Pfam" id="PF01833">
    <property type="entry name" value="TIG"/>
    <property type="match status" value="3"/>
</dbReference>
<dbReference type="GO" id="GO:0043235">
    <property type="term" value="C:receptor complex"/>
    <property type="evidence" value="ECO:0007669"/>
    <property type="project" value="TreeGrafter"/>
</dbReference>
<dbReference type="SUPFAM" id="SSF56112">
    <property type="entry name" value="Protein kinase-like (PK-like)"/>
    <property type="match status" value="1"/>
</dbReference>
<dbReference type="PROSITE" id="PS50011">
    <property type="entry name" value="PROTEIN_KINASE_DOM"/>
    <property type="match status" value="1"/>
</dbReference>
<evidence type="ECO:0000256" key="3">
    <source>
        <dbReference type="ARBA" id="ARBA00022692"/>
    </source>
</evidence>
<dbReference type="EC" id="2.7.10.1" evidence="2"/>
<proteinExistence type="predicted"/>
<dbReference type="SMART" id="SM00219">
    <property type="entry name" value="TyrKc"/>
    <property type="match status" value="1"/>
</dbReference>
<dbReference type="EMBL" id="JAEAOA010001426">
    <property type="protein sequence ID" value="KAK3588941.1"/>
    <property type="molecule type" value="Genomic_DNA"/>
</dbReference>
<dbReference type="InterPro" id="IPR014756">
    <property type="entry name" value="Ig_E-set"/>
</dbReference>
<accession>A0AAE0SBK7</accession>
<dbReference type="InterPro" id="IPR008266">
    <property type="entry name" value="Tyr_kinase_AS"/>
</dbReference>
<keyword evidence="7 14" id="KW-1133">Transmembrane helix</keyword>
<dbReference type="PRINTS" id="PR00109">
    <property type="entry name" value="TYRKINASE"/>
</dbReference>
<dbReference type="InterPro" id="IPR011009">
    <property type="entry name" value="Kinase-like_dom_sf"/>
</dbReference>
<evidence type="ECO:0000256" key="14">
    <source>
        <dbReference type="SAM" id="Phobius"/>
    </source>
</evidence>
<dbReference type="SUPFAM" id="SSF81296">
    <property type="entry name" value="E set domains"/>
    <property type="match status" value="3"/>
</dbReference>
<keyword evidence="13" id="KW-0067">ATP-binding</keyword>
<comment type="catalytic activity">
    <reaction evidence="11">
        <text>L-tyrosyl-[protein] + ATP = O-phospho-L-tyrosyl-[protein] + ADP + H(+)</text>
        <dbReference type="Rhea" id="RHEA:10596"/>
        <dbReference type="Rhea" id="RHEA-COMP:10136"/>
        <dbReference type="Rhea" id="RHEA-COMP:20101"/>
        <dbReference type="ChEBI" id="CHEBI:15378"/>
        <dbReference type="ChEBI" id="CHEBI:30616"/>
        <dbReference type="ChEBI" id="CHEBI:46858"/>
        <dbReference type="ChEBI" id="CHEBI:61978"/>
        <dbReference type="ChEBI" id="CHEBI:456216"/>
        <dbReference type="EC" id="2.7.10.1"/>
    </reaction>
</comment>
<evidence type="ECO:0000256" key="4">
    <source>
        <dbReference type="ARBA" id="ARBA00022729"/>
    </source>
</evidence>
<comment type="caution">
    <text evidence="12">Lacks conserved residue(s) required for the propagation of feature annotation.</text>
</comment>
<dbReference type="GO" id="GO:0005886">
    <property type="term" value="C:plasma membrane"/>
    <property type="evidence" value="ECO:0007669"/>
    <property type="project" value="TreeGrafter"/>
</dbReference>
<reference evidence="17" key="3">
    <citation type="submission" date="2023-05" db="EMBL/GenBank/DDBJ databases">
        <authorList>
            <person name="Smith C.H."/>
        </authorList>
    </citation>
    <scope>NUCLEOTIDE SEQUENCE</scope>
    <source>
        <strain evidence="17">CHS0354</strain>
        <tissue evidence="17">Mantle</tissue>
    </source>
</reference>
<evidence type="ECO:0000256" key="11">
    <source>
        <dbReference type="ARBA" id="ARBA00051243"/>
    </source>
</evidence>
<evidence type="ECO:0000256" key="7">
    <source>
        <dbReference type="ARBA" id="ARBA00022989"/>
    </source>
</evidence>
<evidence type="ECO:0000259" key="15">
    <source>
        <dbReference type="PROSITE" id="PS50011"/>
    </source>
</evidence>
<keyword evidence="8 14" id="KW-0472">Membrane</keyword>
<dbReference type="PROSITE" id="PS00107">
    <property type="entry name" value="PROTEIN_KINASE_ATP"/>
    <property type="match status" value="1"/>
</dbReference>
<dbReference type="Gene3D" id="2.130.10.10">
    <property type="entry name" value="YVTN repeat-like/Quinoprotein amine dehydrogenase"/>
    <property type="match status" value="1"/>
</dbReference>
<dbReference type="PROSITE" id="PS51004">
    <property type="entry name" value="SEMA"/>
    <property type="match status" value="1"/>
</dbReference>
<comment type="subcellular location">
    <subcellularLocation>
        <location evidence="1">Membrane</location>
        <topology evidence="1">Single-pass membrane protein</topology>
    </subcellularLocation>
</comment>
<keyword evidence="18" id="KW-1185">Reference proteome</keyword>
<dbReference type="InterPro" id="IPR000719">
    <property type="entry name" value="Prot_kinase_dom"/>
</dbReference>
<dbReference type="InterPro" id="IPR013783">
    <property type="entry name" value="Ig-like_fold"/>
</dbReference>
<evidence type="ECO:0000256" key="13">
    <source>
        <dbReference type="PROSITE-ProRule" id="PRU10141"/>
    </source>
</evidence>
<dbReference type="GO" id="GO:0007399">
    <property type="term" value="P:nervous system development"/>
    <property type="evidence" value="ECO:0007669"/>
    <property type="project" value="TreeGrafter"/>
</dbReference>
<keyword evidence="4" id="KW-0732">Signal</keyword>
<dbReference type="PROSITE" id="PS00109">
    <property type="entry name" value="PROTEIN_KINASE_TYR"/>
    <property type="match status" value="1"/>
</dbReference>
<dbReference type="InterPro" id="IPR017441">
    <property type="entry name" value="Protein_kinase_ATP_BS"/>
</dbReference>
<reference evidence="17" key="2">
    <citation type="journal article" date="2021" name="Genome Biol. Evol.">
        <title>Developing a high-quality reference genome for a parasitic bivalve with doubly uniparental inheritance (Bivalvia: Unionida).</title>
        <authorList>
            <person name="Smith C.H."/>
        </authorList>
    </citation>
    <scope>NUCLEOTIDE SEQUENCE</scope>
    <source>
        <strain evidence="17">CHS0354</strain>
        <tissue evidence="17">Mantle</tissue>
    </source>
</reference>
<gene>
    <name evidence="17" type="ORF">CHS0354_023701</name>
</gene>